<evidence type="ECO:0000259" key="8">
    <source>
        <dbReference type="PROSITE" id="PS50076"/>
    </source>
</evidence>
<keyword evidence="3 7" id="KW-1133">Transmembrane helix</keyword>
<feature type="compositionally biased region" description="Polar residues" evidence="6">
    <location>
        <begin position="85"/>
        <end position="97"/>
    </location>
</feature>
<comment type="caution">
    <text evidence="9">The sequence shown here is derived from an EMBL/GenBank/DDBJ whole genome shotgun (WGS) entry which is preliminary data.</text>
</comment>
<organism evidence="9 10">
    <name type="scientific">Kordiimonas sediminis</name>
    <dbReference type="NCBI Taxonomy" id="1735581"/>
    <lineage>
        <taxon>Bacteria</taxon>
        <taxon>Pseudomonadati</taxon>
        <taxon>Pseudomonadota</taxon>
        <taxon>Alphaproteobacteria</taxon>
        <taxon>Kordiimonadales</taxon>
        <taxon>Kordiimonadaceae</taxon>
        <taxon>Kordiimonas</taxon>
    </lineage>
</organism>
<evidence type="ECO:0000256" key="4">
    <source>
        <dbReference type="ARBA" id="ARBA00023136"/>
    </source>
</evidence>
<evidence type="ECO:0000256" key="5">
    <source>
        <dbReference type="ARBA" id="ARBA00038105"/>
    </source>
</evidence>
<keyword evidence="10" id="KW-1185">Reference proteome</keyword>
<dbReference type="Pfam" id="PF00226">
    <property type="entry name" value="DnaJ"/>
    <property type="match status" value="1"/>
</dbReference>
<evidence type="ECO:0000256" key="3">
    <source>
        <dbReference type="ARBA" id="ARBA00022989"/>
    </source>
</evidence>
<reference evidence="9" key="1">
    <citation type="journal article" date="2014" name="Int. J. Syst. Evol. Microbiol.">
        <title>Complete genome sequence of Corynebacterium casei LMG S-19264T (=DSM 44701T), isolated from a smear-ripened cheese.</title>
        <authorList>
            <consortium name="US DOE Joint Genome Institute (JGI-PGF)"/>
            <person name="Walter F."/>
            <person name="Albersmeier A."/>
            <person name="Kalinowski J."/>
            <person name="Ruckert C."/>
        </authorList>
    </citation>
    <scope>NUCLEOTIDE SEQUENCE</scope>
    <source>
        <strain evidence="9">KCTC 42590</strain>
    </source>
</reference>
<dbReference type="PANTHER" id="PTHR12763:SF28">
    <property type="entry name" value="GEO10507P1-RELATED"/>
    <property type="match status" value="1"/>
</dbReference>
<reference evidence="9" key="2">
    <citation type="submission" date="2020-09" db="EMBL/GenBank/DDBJ databases">
        <authorList>
            <person name="Sun Q."/>
            <person name="Kim S."/>
        </authorList>
    </citation>
    <scope>NUCLEOTIDE SEQUENCE</scope>
    <source>
        <strain evidence="9">KCTC 42590</strain>
    </source>
</reference>
<dbReference type="Gene3D" id="1.10.287.110">
    <property type="entry name" value="DnaJ domain"/>
    <property type="match status" value="1"/>
</dbReference>
<evidence type="ECO:0000313" key="10">
    <source>
        <dbReference type="Proteomes" id="UP000630923"/>
    </source>
</evidence>
<keyword evidence="4 7" id="KW-0472">Membrane</keyword>
<gene>
    <name evidence="9" type="ORF">GCM10017044_19260</name>
</gene>
<dbReference type="AlphaFoldDB" id="A0A919AUV5"/>
<dbReference type="InterPro" id="IPR036869">
    <property type="entry name" value="J_dom_sf"/>
</dbReference>
<evidence type="ECO:0000256" key="2">
    <source>
        <dbReference type="ARBA" id="ARBA00022692"/>
    </source>
</evidence>
<sequence>MIGYLLFGLILAGLLLLFLQWWANAELESAKRAFFWAILLICGLLAAVFLAAGKGIIAVVPAGFALWRMLSQRKESGGKRGQHGSGQTSSGPTNSSMTYNEAFEILGLKPGASQEEIEKAYKRLISLNHPDKGGSDWMAGKLNEARRILLDK</sequence>
<dbReference type="EMBL" id="BNCI01000002">
    <property type="protein sequence ID" value="GHF24721.1"/>
    <property type="molecule type" value="Genomic_DNA"/>
</dbReference>
<dbReference type="PANTHER" id="PTHR12763">
    <property type="match status" value="1"/>
</dbReference>
<dbReference type="GO" id="GO:0016020">
    <property type="term" value="C:membrane"/>
    <property type="evidence" value="ECO:0007669"/>
    <property type="project" value="UniProtKB-SubCell"/>
</dbReference>
<dbReference type="SMART" id="SM00271">
    <property type="entry name" value="DnaJ"/>
    <property type="match status" value="1"/>
</dbReference>
<evidence type="ECO:0000313" key="9">
    <source>
        <dbReference type="EMBL" id="GHF24721.1"/>
    </source>
</evidence>
<evidence type="ECO:0000256" key="1">
    <source>
        <dbReference type="ARBA" id="ARBA00004167"/>
    </source>
</evidence>
<dbReference type="PRINTS" id="PR00625">
    <property type="entry name" value="JDOMAIN"/>
</dbReference>
<dbReference type="Proteomes" id="UP000630923">
    <property type="component" value="Unassembled WGS sequence"/>
</dbReference>
<comment type="subcellular location">
    <subcellularLocation>
        <location evidence="1">Membrane</location>
        <topology evidence="1">Single-pass membrane protein</topology>
    </subcellularLocation>
</comment>
<feature type="region of interest" description="Disordered" evidence="6">
    <location>
        <begin position="75"/>
        <end position="97"/>
    </location>
</feature>
<evidence type="ECO:0000256" key="6">
    <source>
        <dbReference type="SAM" id="MobiDB-lite"/>
    </source>
</evidence>
<dbReference type="RefSeq" id="WP_191252378.1">
    <property type="nucleotide sequence ID" value="NZ_BNCI01000002.1"/>
</dbReference>
<protein>
    <recommendedName>
        <fullName evidence="8">J domain-containing protein</fullName>
    </recommendedName>
</protein>
<comment type="similarity">
    <text evidence="5">Belongs to the TIM14 family.</text>
</comment>
<name>A0A919AUV5_9PROT</name>
<proteinExistence type="inferred from homology"/>
<feature type="domain" description="J" evidence="8">
    <location>
        <begin position="101"/>
        <end position="152"/>
    </location>
</feature>
<keyword evidence="2 7" id="KW-0812">Transmembrane</keyword>
<dbReference type="InterPro" id="IPR001623">
    <property type="entry name" value="DnaJ_domain"/>
</dbReference>
<feature type="transmembrane region" description="Helical" evidence="7">
    <location>
        <begin position="35"/>
        <end position="67"/>
    </location>
</feature>
<evidence type="ECO:0000256" key="7">
    <source>
        <dbReference type="SAM" id="Phobius"/>
    </source>
</evidence>
<dbReference type="PROSITE" id="PS50076">
    <property type="entry name" value="DNAJ_2"/>
    <property type="match status" value="1"/>
</dbReference>
<accession>A0A919AUV5</accession>
<dbReference type="CDD" id="cd06257">
    <property type="entry name" value="DnaJ"/>
    <property type="match status" value="1"/>
</dbReference>
<dbReference type="SUPFAM" id="SSF46565">
    <property type="entry name" value="Chaperone J-domain"/>
    <property type="match status" value="1"/>
</dbReference>